<sequence>MSSSPSHFQRNKAPAPFIQPWDRGEVAVRMKEQKFRLSKSSINFGDKTCDWNTTLRPDFSQGCPLPGKRPESIPAGITYNASTSAYKNSSKVSLGSDKIAYGNSNAMPDWTKTHPLGAKGGDGSSWNDYRGHKDEVFAGLIRKSSIKLGSENWFYKKSTMREMLEESAKFGYAQDLQGIAVQKKKNEEIKQALRRSQIVFGSDAPDYHSSNAMPHFSGATISNNKYTIDPEIAKGLRRTNFVMGDDRLMETQSCMSQQFPVLKNDTDFVAIKRKQKELVTQLRSTQIDLGDGSPTNYKKTSEMKNWFSPETYARPRTPAL</sequence>
<comment type="caution">
    <text evidence="1">The sequence shown here is derived from an EMBL/GenBank/DDBJ whole genome shotgun (WGS) entry which is preliminary data.</text>
</comment>
<reference evidence="1 2" key="1">
    <citation type="journal article" date="2023" name="Commun. Biol.">
        <title>Genome analysis of Parmales, the sister group of diatoms, reveals the evolutionary specialization of diatoms from phago-mixotrophs to photoautotrophs.</title>
        <authorList>
            <person name="Ban H."/>
            <person name="Sato S."/>
            <person name="Yoshikawa S."/>
            <person name="Yamada K."/>
            <person name="Nakamura Y."/>
            <person name="Ichinomiya M."/>
            <person name="Sato N."/>
            <person name="Blanc-Mathieu R."/>
            <person name="Endo H."/>
            <person name="Kuwata A."/>
            <person name="Ogata H."/>
        </authorList>
    </citation>
    <scope>NUCLEOTIDE SEQUENCE [LARGE SCALE GENOMIC DNA]</scope>
</reference>
<dbReference type="Proteomes" id="UP001165060">
    <property type="component" value="Unassembled WGS sequence"/>
</dbReference>
<accession>A0ABQ6M826</accession>
<evidence type="ECO:0000313" key="2">
    <source>
        <dbReference type="Proteomes" id="UP001165060"/>
    </source>
</evidence>
<evidence type="ECO:0008006" key="3">
    <source>
        <dbReference type="Google" id="ProtNLM"/>
    </source>
</evidence>
<protein>
    <recommendedName>
        <fullName evidence="3">Flagellar associated protein</fullName>
    </recommendedName>
</protein>
<organism evidence="1 2">
    <name type="scientific">Tetraparma gracilis</name>
    <dbReference type="NCBI Taxonomy" id="2962635"/>
    <lineage>
        <taxon>Eukaryota</taxon>
        <taxon>Sar</taxon>
        <taxon>Stramenopiles</taxon>
        <taxon>Ochrophyta</taxon>
        <taxon>Bolidophyceae</taxon>
        <taxon>Parmales</taxon>
        <taxon>Triparmaceae</taxon>
        <taxon>Tetraparma</taxon>
    </lineage>
</organism>
<name>A0ABQ6M826_9STRA</name>
<proteinExistence type="predicted"/>
<keyword evidence="2" id="KW-1185">Reference proteome</keyword>
<evidence type="ECO:0000313" key="1">
    <source>
        <dbReference type="EMBL" id="GMI21234.1"/>
    </source>
</evidence>
<gene>
    <name evidence="1" type="ORF">TeGR_g8719</name>
</gene>
<dbReference type="EMBL" id="BRYB01001234">
    <property type="protein sequence ID" value="GMI21234.1"/>
    <property type="molecule type" value="Genomic_DNA"/>
</dbReference>